<dbReference type="AlphaFoldDB" id="H2YTD8"/>
<proteinExistence type="predicted"/>
<feature type="compositionally biased region" description="Polar residues" evidence="1">
    <location>
        <begin position="143"/>
        <end position="158"/>
    </location>
</feature>
<protein>
    <recommendedName>
        <fullName evidence="4">Sperm-associated antigen 17</fullName>
    </recommendedName>
</protein>
<dbReference type="GO" id="GO:0003351">
    <property type="term" value="P:epithelial cilium movement involved in extracellular fluid movement"/>
    <property type="evidence" value="ECO:0007669"/>
    <property type="project" value="TreeGrafter"/>
</dbReference>
<dbReference type="Proteomes" id="UP000007875">
    <property type="component" value="Unassembled WGS sequence"/>
</dbReference>
<dbReference type="PANTHER" id="PTHR21963">
    <property type="entry name" value="PF6"/>
    <property type="match status" value="1"/>
</dbReference>
<reference evidence="2" key="2">
    <citation type="submission" date="2025-08" db="UniProtKB">
        <authorList>
            <consortium name="Ensembl"/>
        </authorList>
    </citation>
    <scope>IDENTIFICATION</scope>
</reference>
<evidence type="ECO:0000313" key="2">
    <source>
        <dbReference type="Ensembl" id="ENSCSAVP00000008598.1"/>
    </source>
</evidence>
<sequence length="421" mass="45636">MLRRGIEEEKAGRLALKNHDVPSYFDSPIGHAWLMTQANDVKTMNLSRDPRKDGSEARMSEDRGRSTSSSSPLPEKSQHSTPTIGSSAPGLVSDTPSKMRPTNPTPAHASGKGTPTGVRPDNPTPFAAAQLRNMRPSNPTPIHASNKQVEQTSNQLHQPSPIPENPTSAQRREDRMTPTDGNDNSPSSGGSQPHPILLDRDETDLVLTRSLLYDASGQRRKDRVNLPTSIMSDKPGCVPNTKFITVEEPVRRKVKTSSVSGGLVQGHHKVAERGFQLLPPEVVFGILREGSTYSYTVRMRNTGIDLCRFRIKQPPPGTGIRVNYSPGPVAAGMETKIEIEVYAIAVGVEGDSGVGTINHHLEIITETDIMLLPITAIVLTAHDYDNRRESLPQGGTAPGVILSSSKPPSRSGILRAVKMES</sequence>
<dbReference type="GO" id="GO:0005576">
    <property type="term" value="C:extracellular region"/>
    <property type="evidence" value="ECO:0007669"/>
    <property type="project" value="GOC"/>
</dbReference>
<feature type="compositionally biased region" description="Low complexity" evidence="1">
    <location>
        <begin position="66"/>
        <end position="75"/>
    </location>
</feature>
<dbReference type="eggNOG" id="ENOG502QSCB">
    <property type="taxonomic scope" value="Eukaryota"/>
</dbReference>
<dbReference type="STRING" id="51511.ENSCSAVP00000008598"/>
<dbReference type="InterPro" id="IPR026173">
    <property type="entry name" value="SPAG17"/>
</dbReference>
<dbReference type="PANTHER" id="PTHR21963:SF1">
    <property type="entry name" value="SPERM-ASSOCIATED ANTIGEN 17"/>
    <property type="match status" value="1"/>
</dbReference>
<dbReference type="Pfam" id="PF14874">
    <property type="entry name" value="PapD-like"/>
    <property type="match status" value="1"/>
</dbReference>
<name>H2YTD8_CIOSA</name>
<dbReference type="HOGENOM" id="CLU_652051_0_0_1"/>
<reference evidence="2" key="3">
    <citation type="submission" date="2025-09" db="UniProtKB">
        <authorList>
            <consortium name="Ensembl"/>
        </authorList>
    </citation>
    <scope>IDENTIFICATION</scope>
</reference>
<dbReference type="InParanoid" id="H2YTD8"/>
<organism evidence="2 3">
    <name type="scientific">Ciona savignyi</name>
    <name type="common">Pacific transparent sea squirt</name>
    <dbReference type="NCBI Taxonomy" id="51511"/>
    <lineage>
        <taxon>Eukaryota</taxon>
        <taxon>Metazoa</taxon>
        <taxon>Chordata</taxon>
        <taxon>Tunicata</taxon>
        <taxon>Ascidiacea</taxon>
        <taxon>Phlebobranchia</taxon>
        <taxon>Cionidae</taxon>
        <taxon>Ciona</taxon>
    </lineage>
</organism>
<evidence type="ECO:0008006" key="4">
    <source>
        <dbReference type="Google" id="ProtNLM"/>
    </source>
</evidence>
<reference evidence="3" key="1">
    <citation type="submission" date="2003-08" db="EMBL/GenBank/DDBJ databases">
        <authorList>
            <person name="Birren B."/>
            <person name="Nusbaum C."/>
            <person name="Abebe A."/>
            <person name="Abouelleil A."/>
            <person name="Adekoya E."/>
            <person name="Ait-zahra M."/>
            <person name="Allen N."/>
            <person name="Allen T."/>
            <person name="An P."/>
            <person name="Anderson M."/>
            <person name="Anderson S."/>
            <person name="Arachchi H."/>
            <person name="Armbruster J."/>
            <person name="Bachantsang P."/>
            <person name="Baldwin J."/>
            <person name="Barry A."/>
            <person name="Bayul T."/>
            <person name="Blitshsteyn B."/>
            <person name="Bloom T."/>
            <person name="Blye J."/>
            <person name="Boguslavskiy L."/>
            <person name="Borowsky M."/>
            <person name="Boukhgalter B."/>
            <person name="Brunache A."/>
            <person name="Butler J."/>
            <person name="Calixte N."/>
            <person name="Calvo S."/>
            <person name="Camarata J."/>
            <person name="Campo K."/>
            <person name="Chang J."/>
            <person name="Cheshatsang Y."/>
            <person name="Citroen M."/>
            <person name="Collymore A."/>
            <person name="Considine T."/>
            <person name="Cook A."/>
            <person name="Cooke P."/>
            <person name="Corum B."/>
            <person name="Cuomo C."/>
            <person name="David R."/>
            <person name="Dawoe T."/>
            <person name="Degray S."/>
            <person name="Dodge S."/>
            <person name="Dooley K."/>
            <person name="Dorje P."/>
            <person name="Dorjee K."/>
            <person name="Dorris L."/>
            <person name="Duffey N."/>
            <person name="Dupes A."/>
            <person name="Elkins T."/>
            <person name="Engels R."/>
            <person name="Erickson J."/>
            <person name="Farina A."/>
            <person name="Faro S."/>
            <person name="Ferreira P."/>
            <person name="Fischer H."/>
            <person name="Fitzgerald M."/>
            <person name="Foley K."/>
            <person name="Gage D."/>
            <person name="Galagan J."/>
            <person name="Gearin G."/>
            <person name="Gnerre S."/>
            <person name="Gnirke A."/>
            <person name="Goyette A."/>
            <person name="Graham J."/>
            <person name="Grandbois E."/>
            <person name="Gyaltsen K."/>
            <person name="Hafez N."/>
            <person name="Hagopian D."/>
            <person name="Hagos B."/>
            <person name="Hall J."/>
            <person name="Hatcher B."/>
            <person name="Heller A."/>
            <person name="Higgins H."/>
            <person name="Honan T."/>
            <person name="Horn A."/>
            <person name="Houde N."/>
            <person name="Hughes L."/>
            <person name="Hulme W."/>
            <person name="Husby E."/>
            <person name="Iliev I."/>
            <person name="Jaffe D."/>
            <person name="Jones C."/>
            <person name="Kamal M."/>
            <person name="Kamat A."/>
            <person name="Kamvysselis M."/>
            <person name="Karlsson E."/>
            <person name="Kells C."/>
            <person name="Kieu A."/>
            <person name="Kisner P."/>
            <person name="Kodira C."/>
            <person name="Kulbokas E."/>
            <person name="Labutti K."/>
            <person name="Lama D."/>
            <person name="Landers T."/>
            <person name="Leger J."/>
            <person name="Levine S."/>
            <person name="Lewis D."/>
            <person name="Lewis T."/>
            <person name="Lindblad-toh K."/>
            <person name="Liu X."/>
            <person name="Lokyitsang T."/>
            <person name="Lokyitsang Y."/>
            <person name="Lucien O."/>
            <person name="Lui A."/>
            <person name="Ma L.J."/>
            <person name="Mabbitt R."/>
            <person name="Macdonald J."/>
            <person name="Maclean C."/>
            <person name="Major J."/>
            <person name="Manning J."/>
            <person name="Marabella R."/>
            <person name="Maru K."/>
            <person name="Matthews C."/>
            <person name="Mauceli E."/>
            <person name="Mccarthy M."/>
            <person name="Mcdonough S."/>
            <person name="Mcghee T."/>
            <person name="Meldrim J."/>
            <person name="Meneus L."/>
            <person name="Mesirov J."/>
            <person name="Mihalev A."/>
            <person name="Mihova T."/>
            <person name="Mikkelsen T."/>
            <person name="Mlenga V."/>
            <person name="Moru K."/>
            <person name="Mozes J."/>
            <person name="Mulrain L."/>
            <person name="Munson G."/>
            <person name="Naylor J."/>
            <person name="Newes C."/>
            <person name="Nguyen C."/>
            <person name="Nguyen N."/>
            <person name="Nguyen T."/>
            <person name="Nicol R."/>
            <person name="Nielsen C."/>
            <person name="Nizzari M."/>
            <person name="Norbu C."/>
            <person name="Norbu N."/>
            <person name="O'donnell P."/>
            <person name="Okoawo O."/>
            <person name="O'leary S."/>
            <person name="Omotosho B."/>
            <person name="O'neill K."/>
            <person name="Osman S."/>
            <person name="Parker S."/>
            <person name="Perrin D."/>
            <person name="Phunkhang P."/>
            <person name="Piqani B."/>
            <person name="Purcell S."/>
            <person name="Rachupka T."/>
            <person name="Ramasamy U."/>
            <person name="Rameau R."/>
            <person name="Ray V."/>
            <person name="Raymond C."/>
            <person name="Retta R."/>
            <person name="Richardson S."/>
            <person name="Rise C."/>
            <person name="Rodriguez J."/>
            <person name="Rogers J."/>
            <person name="Rogov P."/>
            <person name="Rutman M."/>
            <person name="Schupbach R."/>
            <person name="Seaman C."/>
            <person name="Settipalli S."/>
            <person name="Sharpe T."/>
            <person name="Sheridan J."/>
            <person name="Sherpa N."/>
            <person name="Shi J."/>
            <person name="Smirnov S."/>
            <person name="Smith C."/>
            <person name="Sougnez C."/>
            <person name="Spencer B."/>
            <person name="Stalker J."/>
            <person name="Stange-thomann N."/>
            <person name="Stavropoulos S."/>
            <person name="Stetson K."/>
            <person name="Stone C."/>
            <person name="Stone S."/>
            <person name="Stubbs M."/>
            <person name="Talamas J."/>
            <person name="Tchuinga P."/>
            <person name="Tenzing P."/>
            <person name="Tesfaye S."/>
            <person name="Theodore J."/>
            <person name="Thoulutsang Y."/>
            <person name="Topham K."/>
            <person name="Towey S."/>
            <person name="Tsamla T."/>
            <person name="Tsomo N."/>
            <person name="Vallee D."/>
            <person name="Vassiliev H."/>
            <person name="Venkataraman V."/>
            <person name="Vinson J."/>
            <person name="Vo A."/>
            <person name="Wade C."/>
            <person name="Wang S."/>
            <person name="Wangchuk T."/>
            <person name="Wangdi T."/>
            <person name="Whittaker C."/>
            <person name="Wilkinson J."/>
            <person name="Wu Y."/>
            <person name="Wyman D."/>
            <person name="Yadav S."/>
            <person name="Yang S."/>
            <person name="Yang X."/>
            <person name="Yeager S."/>
            <person name="Yee E."/>
            <person name="Young G."/>
            <person name="Zainoun J."/>
            <person name="Zembeck L."/>
            <person name="Zimmer A."/>
            <person name="Zody M."/>
            <person name="Lander E."/>
        </authorList>
    </citation>
    <scope>NUCLEOTIDE SEQUENCE [LARGE SCALE GENOMIC DNA]</scope>
</reference>
<feature type="compositionally biased region" description="Basic and acidic residues" evidence="1">
    <location>
        <begin position="48"/>
        <end position="65"/>
    </location>
</feature>
<dbReference type="Ensembl" id="ENSCSAVT00000008708.1">
    <property type="protein sequence ID" value="ENSCSAVP00000008598.1"/>
    <property type="gene ID" value="ENSCSAVG00000005112.1"/>
</dbReference>
<feature type="compositionally biased region" description="Low complexity" evidence="1">
    <location>
        <begin position="180"/>
        <end position="191"/>
    </location>
</feature>
<dbReference type="OMA" id="SKMRPTN"/>
<evidence type="ECO:0000313" key="3">
    <source>
        <dbReference type="Proteomes" id="UP000007875"/>
    </source>
</evidence>
<accession>H2YTD8</accession>
<evidence type="ECO:0000256" key="1">
    <source>
        <dbReference type="SAM" id="MobiDB-lite"/>
    </source>
</evidence>
<dbReference type="GeneTree" id="ENSGT00390000013693"/>
<dbReference type="GO" id="GO:1904158">
    <property type="term" value="P:axonemal central apparatus assembly"/>
    <property type="evidence" value="ECO:0007669"/>
    <property type="project" value="TreeGrafter"/>
</dbReference>
<keyword evidence="3" id="KW-1185">Reference proteome</keyword>
<dbReference type="GO" id="GO:1990716">
    <property type="term" value="C:axonemal central apparatus"/>
    <property type="evidence" value="ECO:0007669"/>
    <property type="project" value="TreeGrafter"/>
</dbReference>
<feature type="region of interest" description="Disordered" evidence="1">
    <location>
        <begin position="44"/>
        <end position="197"/>
    </location>
</feature>
<feature type="region of interest" description="Disordered" evidence="1">
    <location>
        <begin position="389"/>
        <end position="421"/>
    </location>
</feature>